<keyword evidence="2" id="KW-0378">Hydrolase</keyword>
<dbReference type="Pfam" id="PF00657">
    <property type="entry name" value="Lipase_GDSL"/>
    <property type="match status" value="1"/>
</dbReference>
<dbReference type="PANTHER" id="PTHR45648:SF41">
    <property type="entry name" value="GDSL ESTERASE_LIPASE"/>
    <property type="match status" value="1"/>
</dbReference>
<dbReference type="Proteomes" id="UP000015105">
    <property type="component" value="Chromosome 6D"/>
</dbReference>
<keyword evidence="3" id="KW-0442">Lipid degradation</keyword>
<reference evidence="6" key="2">
    <citation type="journal article" date="2017" name="Nat. Plants">
        <title>The Aegilops tauschii genome reveals multiple impacts of transposons.</title>
        <authorList>
            <person name="Zhao G."/>
            <person name="Zou C."/>
            <person name="Li K."/>
            <person name="Wang K."/>
            <person name="Li T."/>
            <person name="Gao L."/>
            <person name="Zhang X."/>
            <person name="Wang H."/>
            <person name="Yang Z."/>
            <person name="Liu X."/>
            <person name="Jiang W."/>
            <person name="Mao L."/>
            <person name="Kong X."/>
            <person name="Jiao Y."/>
            <person name="Jia J."/>
        </authorList>
    </citation>
    <scope>NUCLEOTIDE SEQUENCE [LARGE SCALE GENOMIC DNA]</scope>
    <source>
        <strain evidence="6">cv. AL8/78</strain>
    </source>
</reference>
<evidence type="ECO:0000256" key="4">
    <source>
        <dbReference type="SAM" id="Phobius"/>
    </source>
</evidence>
<reference evidence="5" key="4">
    <citation type="submission" date="2019-03" db="UniProtKB">
        <authorList>
            <consortium name="EnsemblPlants"/>
        </authorList>
    </citation>
    <scope>IDENTIFICATION</scope>
</reference>
<dbReference type="Gramene" id="AET6Gv20770200.1">
    <property type="protein sequence ID" value="AET6Gv20770200.1"/>
    <property type="gene ID" value="AET6Gv20770200"/>
</dbReference>
<evidence type="ECO:0000313" key="5">
    <source>
        <dbReference type="EnsemblPlants" id="AET6Gv20770200.1"/>
    </source>
</evidence>
<dbReference type="AlphaFoldDB" id="A0A453PL53"/>
<evidence type="ECO:0000256" key="2">
    <source>
        <dbReference type="ARBA" id="ARBA00022801"/>
    </source>
</evidence>
<comment type="similarity">
    <text evidence="1">Belongs to the 'GDSL' lipolytic enzyme family.</text>
</comment>
<dbReference type="GO" id="GO:0016788">
    <property type="term" value="F:hydrolase activity, acting on ester bonds"/>
    <property type="evidence" value="ECO:0007669"/>
    <property type="project" value="InterPro"/>
</dbReference>
<organism evidence="5 6">
    <name type="scientific">Aegilops tauschii subsp. strangulata</name>
    <name type="common">Goatgrass</name>
    <dbReference type="NCBI Taxonomy" id="200361"/>
    <lineage>
        <taxon>Eukaryota</taxon>
        <taxon>Viridiplantae</taxon>
        <taxon>Streptophyta</taxon>
        <taxon>Embryophyta</taxon>
        <taxon>Tracheophyta</taxon>
        <taxon>Spermatophyta</taxon>
        <taxon>Magnoliopsida</taxon>
        <taxon>Liliopsida</taxon>
        <taxon>Poales</taxon>
        <taxon>Poaceae</taxon>
        <taxon>BOP clade</taxon>
        <taxon>Pooideae</taxon>
        <taxon>Triticodae</taxon>
        <taxon>Triticeae</taxon>
        <taxon>Triticinae</taxon>
        <taxon>Aegilops</taxon>
    </lineage>
</organism>
<keyword evidence="4" id="KW-0812">Transmembrane</keyword>
<keyword evidence="4" id="KW-1133">Transmembrane helix</keyword>
<dbReference type="InterPro" id="IPR036514">
    <property type="entry name" value="SGNH_hydro_sf"/>
</dbReference>
<dbReference type="STRING" id="200361.A0A453PL53"/>
<evidence type="ECO:0000256" key="3">
    <source>
        <dbReference type="ARBA" id="ARBA00022963"/>
    </source>
</evidence>
<dbReference type="CDD" id="cd01837">
    <property type="entry name" value="SGNH_plant_lipase_like"/>
    <property type="match status" value="1"/>
</dbReference>
<reference evidence="5" key="5">
    <citation type="journal article" date="2021" name="G3 (Bethesda)">
        <title>Aegilops tauschii genome assembly Aet v5.0 features greater sequence contiguity and improved annotation.</title>
        <authorList>
            <person name="Wang L."/>
            <person name="Zhu T."/>
            <person name="Rodriguez J.C."/>
            <person name="Deal K.R."/>
            <person name="Dubcovsky J."/>
            <person name="McGuire P.E."/>
            <person name="Lux T."/>
            <person name="Spannagl M."/>
            <person name="Mayer K.F.X."/>
            <person name="Baldrich P."/>
            <person name="Meyers B.C."/>
            <person name="Huo N."/>
            <person name="Gu Y.Q."/>
            <person name="Zhou H."/>
            <person name="Devos K.M."/>
            <person name="Bennetzen J.L."/>
            <person name="Unver T."/>
            <person name="Budak H."/>
            <person name="Gulick P.J."/>
            <person name="Galiba G."/>
            <person name="Kalapos B."/>
            <person name="Nelson D.R."/>
            <person name="Li P."/>
            <person name="You F.M."/>
            <person name="Luo M.C."/>
            <person name="Dvorak J."/>
        </authorList>
    </citation>
    <scope>NUCLEOTIDE SEQUENCE [LARGE SCALE GENOMIC DNA]</scope>
    <source>
        <strain evidence="5">cv. AL8/78</strain>
    </source>
</reference>
<keyword evidence="4" id="KW-0472">Membrane</keyword>
<accession>A0A453PL53</accession>
<dbReference type="GO" id="GO:0016042">
    <property type="term" value="P:lipid catabolic process"/>
    <property type="evidence" value="ECO:0007669"/>
    <property type="project" value="UniProtKB-KW"/>
</dbReference>
<sequence length="405" mass="42906">SATIPSTHSSYSAVRKEKDIAAGAMMGVRVATGKALMILVAVSIICAGGGVVASPAAAEEVPLVPAVYVFGDSTMDVGNLGNFTPSPPYGVDLPLGIVPRFSNGYNMADSISRLLGFDMSPPAYLSLTPETSVEILKGLGGVNYASGGSGILDITHNADLPLSKQVEYFAATKAKMIENGTVDIDALLSKSLFLISDGGNDMFDFIFKGRSIFEFPSFHRDLLSNYTKYVQTLYGLGARRFGLIDVPPVGCVPMMRYILSKAGLDMCERVANGLAEGFNKKLSIEMAKLADSLPGMRYSVGSSYKLVTNYTAHPEAAGFDDVKSACCGGGMFGMETLCVPDVTTCPNHDDHLFWDAVHCTQATSNKGAEAIFAAPVGLNFTAPINFKQLLLDDQPTPSAVNLLTS</sequence>
<dbReference type="Gene3D" id="3.40.50.1110">
    <property type="entry name" value="SGNH hydrolase"/>
    <property type="match status" value="1"/>
</dbReference>
<dbReference type="EnsemblPlants" id="AET6Gv20770200.1">
    <property type="protein sequence ID" value="AET6Gv20770200.1"/>
    <property type="gene ID" value="AET6Gv20770200"/>
</dbReference>
<name>A0A453PL53_AEGTS</name>
<evidence type="ECO:0000313" key="6">
    <source>
        <dbReference type="Proteomes" id="UP000015105"/>
    </source>
</evidence>
<dbReference type="InterPro" id="IPR035669">
    <property type="entry name" value="SGNH_plant_lipase-like"/>
</dbReference>
<keyword evidence="3" id="KW-0443">Lipid metabolism</keyword>
<feature type="transmembrane region" description="Helical" evidence="4">
    <location>
        <begin position="35"/>
        <end position="58"/>
    </location>
</feature>
<evidence type="ECO:0000256" key="1">
    <source>
        <dbReference type="ARBA" id="ARBA00008668"/>
    </source>
</evidence>
<dbReference type="PANTHER" id="PTHR45648">
    <property type="entry name" value="GDSL LIPASE/ACYLHYDROLASE FAMILY PROTEIN (AFU_ORTHOLOGUE AFUA_4G14700)"/>
    <property type="match status" value="1"/>
</dbReference>
<dbReference type="InterPro" id="IPR001087">
    <property type="entry name" value="GDSL"/>
</dbReference>
<reference evidence="5" key="3">
    <citation type="journal article" date="2017" name="Nature">
        <title>Genome sequence of the progenitor of the wheat D genome Aegilops tauschii.</title>
        <authorList>
            <person name="Luo M.C."/>
            <person name="Gu Y.Q."/>
            <person name="Puiu D."/>
            <person name="Wang H."/>
            <person name="Twardziok S.O."/>
            <person name="Deal K.R."/>
            <person name="Huo N."/>
            <person name="Zhu T."/>
            <person name="Wang L."/>
            <person name="Wang Y."/>
            <person name="McGuire P.E."/>
            <person name="Liu S."/>
            <person name="Long H."/>
            <person name="Ramasamy R.K."/>
            <person name="Rodriguez J.C."/>
            <person name="Van S.L."/>
            <person name="Yuan L."/>
            <person name="Wang Z."/>
            <person name="Xia Z."/>
            <person name="Xiao L."/>
            <person name="Anderson O.D."/>
            <person name="Ouyang S."/>
            <person name="Liang Y."/>
            <person name="Zimin A.V."/>
            <person name="Pertea G."/>
            <person name="Qi P."/>
            <person name="Bennetzen J.L."/>
            <person name="Dai X."/>
            <person name="Dawson M.W."/>
            <person name="Muller H.G."/>
            <person name="Kugler K."/>
            <person name="Rivarola-Duarte L."/>
            <person name="Spannagl M."/>
            <person name="Mayer K.F.X."/>
            <person name="Lu F.H."/>
            <person name="Bevan M.W."/>
            <person name="Leroy P."/>
            <person name="Li P."/>
            <person name="You F.M."/>
            <person name="Sun Q."/>
            <person name="Liu Z."/>
            <person name="Lyons E."/>
            <person name="Wicker T."/>
            <person name="Salzberg S.L."/>
            <person name="Devos K.M."/>
            <person name="Dvorak J."/>
        </authorList>
    </citation>
    <scope>NUCLEOTIDE SEQUENCE [LARGE SCALE GENOMIC DNA]</scope>
    <source>
        <strain evidence="5">cv. AL8/78</strain>
    </source>
</reference>
<protein>
    <recommendedName>
        <fullName evidence="7">GDSL esterase/lipase</fullName>
    </recommendedName>
</protein>
<dbReference type="InterPro" id="IPR051058">
    <property type="entry name" value="GDSL_Est/Lipase"/>
</dbReference>
<evidence type="ECO:0008006" key="7">
    <source>
        <dbReference type="Google" id="ProtNLM"/>
    </source>
</evidence>
<proteinExistence type="inferred from homology"/>
<keyword evidence="6" id="KW-1185">Reference proteome</keyword>
<reference evidence="6" key="1">
    <citation type="journal article" date="2014" name="Science">
        <title>Ancient hybridizations among the ancestral genomes of bread wheat.</title>
        <authorList>
            <consortium name="International Wheat Genome Sequencing Consortium,"/>
            <person name="Marcussen T."/>
            <person name="Sandve S.R."/>
            <person name="Heier L."/>
            <person name="Spannagl M."/>
            <person name="Pfeifer M."/>
            <person name="Jakobsen K.S."/>
            <person name="Wulff B.B."/>
            <person name="Steuernagel B."/>
            <person name="Mayer K.F."/>
            <person name="Olsen O.A."/>
        </authorList>
    </citation>
    <scope>NUCLEOTIDE SEQUENCE [LARGE SCALE GENOMIC DNA]</scope>
    <source>
        <strain evidence="6">cv. AL8/78</strain>
    </source>
</reference>